<dbReference type="InterPro" id="IPR036881">
    <property type="entry name" value="Glyco_hydro_3_C_sf"/>
</dbReference>
<reference evidence="10" key="1">
    <citation type="submission" date="2021-01" db="EMBL/GenBank/DDBJ databases">
        <title>Whole genome shotgun sequence of Actinoplanes cyaneus NBRC 14990.</title>
        <authorList>
            <person name="Komaki H."/>
            <person name="Tamura T."/>
        </authorList>
    </citation>
    <scope>NUCLEOTIDE SEQUENCE</scope>
    <source>
        <strain evidence="10">NBRC 14990</strain>
    </source>
</reference>
<dbReference type="InterPro" id="IPR001764">
    <property type="entry name" value="Glyco_hydro_3_N"/>
</dbReference>
<keyword evidence="11" id="KW-1185">Reference proteome</keyword>
<evidence type="ECO:0000256" key="3">
    <source>
        <dbReference type="ARBA" id="ARBA00012744"/>
    </source>
</evidence>
<proteinExistence type="inferred from homology"/>
<feature type="signal peptide" evidence="7">
    <location>
        <begin position="1"/>
        <end position="27"/>
    </location>
</feature>
<dbReference type="InterPro" id="IPR036962">
    <property type="entry name" value="Glyco_hydro_3_N_sf"/>
</dbReference>
<dbReference type="InterPro" id="IPR017853">
    <property type="entry name" value="GH"/>
</dbReference>
<keyword evidence="5" id="KW-0378">Hydrolase</keyword>
<dbReference type="EC" id="3.2.1.21" evidence="3"/>
<feature type="chain" id="PRO_5037298845" description="beta-glucosidase" evidence="7">
    <location>
        <begin position="28"/>
        <end position="652"/>
    </location>
</feature>
<dbReference type="PRINTS" id="PR00133">
    <property type="entry name" value="GLHYDRLASE3"/>
</dbReference>
<dbReference type="PANTHER" id="PTHR30620:SF16">
    <property type="entry name" value="LYSOSOMAL BETA GLUCOSIDASE"/>
    <property type="match status" value="1"/>
</dbReference>
<feature type="domain" description="Glycoside hydrolase family 3 C-terminal" evidence="9">
    <location>
        <begin position="518"/>
        <end position="647"/>
    </location>
</feature>
<dbReference type="Gene3D" id="3.40.50.1700">
    <property type="entry name" value="Glycoside hydrolase family 3 C-terminal domain"/>
    <property type="match status" value="1"/>
</dbReference>
<dbReference type="SUPFAM" id="SSF52279">
    <property type="entry name" value="Beta-D-glucan exohydrolase, C-terminal domain"/>
    <property type="match status" value="1"/>
</dbReference>
<dbReference type="Pfam" id="PF00933">
    <property type="entry name" value="Glyco_hydro_3"/>
    <property type="match status" value="1"/>
</dbReference>
<accession>A0A919M9E9</accession>
<comment type="caution">
    <text evidence="10">The sequence shown here is derived from an EMBL/GenBank/DDBJ whole genome shotgun (WGS) entry which is preliminary data.</text>
</comment>
<dbReference type="Pfam" id="PF01915">
    <property type="entry name" value="Glyco_hydro_3_C"/>
    <property type="match status" value="1"/>
</dbReference>
<dbReference type="GO" id="GO:0008422">
    <property type="term" value="F:beta-glucosidase activity"/>
    <property type="evidence" value="ECO:0007669"/>
    <property type="project" value="UniProtKB-EC"/>
</dbReference>
<evidence type="ECO:0000256" key="2">
    <source>
        <dbReference type="ARBA" id="ARBA00005336"/>
    </source>
</evidence>
<evidence type="ECO:0000313" key="11">
    <source>
        <dbReference type="Proteomes" id="UP000619479"/>
    </source>
</evidence>
<evidence type="ECO:0000256" key="6">
    <source>
        <dbReference type="ARBA" id="ARBA00023295"/>
    </source>
</evidence>
<keyword evidence="4 7" id="KW-0732">Signal</keyword>
<dbReference type="InterPro" id="IPR002772">
    <property type="entry name" value="Glyco_hydro_3_C"/>
</dbReference>
<evidence type="ECO:0000256" key="7">
    <source>
        <dbReference type="SAM" id="SignalP"/>
    </source>
</evidence>
<evidence type="ECO:0000256" key="1">
    <source>
        <dbReference type="ARBA" id="ARBA00000448"/>
    </source>
</evidence>
<evidence type="ECO:0000313" key="10">
    <source>
        <dbReference type="EMBL" id="GID69383.1"/>
    </source>
</evidence>
<organism evidence="10 11">
    <name type="scientific">Actinoplanes cyaneus</name>
    <dbReference type="NCBI Taxonomy" id="52696"/>
    <lineage>
        <taxon>Bacteria</taxon>
        <taxon>Bacillati</taxon>
        <taxon>Actinomycetota</taxon>
        <taxon>Actinomycetes</taxon>
        <taxon>Micromonosporales</taxon>
        <taxon>Micromonosporaceae</taxon>
        <taxon>Actinoplanes</taxon>
    </lineage>
</organism>
<dbReference type="Proteomes" id="UP000619479">
    <property type="component" value="Unassembled WGS sequence"/>
</dbReference>
<dbReference type="AlphaFoldDB" id="A0A919M9E9"/>
<gene>
    <name evidence="10" type="ORF">Acy02nite_72640</name>
</gene>
<sequence>MTRTIVSISIAVALAAGMSLNALPAAAHGTHQPVLGSRSTPILKIGKLSFRDLDRNAKLTPYEDWRLSAKARATDLLSRMSLEQKAGLLVHGTLPTSGTGYDLARLGPLAADRHITTFITRLTAGPAQLAAANNSVQELAERQPLGIPAVISTDPRNGFSVTEGQTVSRVGVTAMPDAIGQGAAGDPALTRRLADIVRQEYRAVGITEGLSPQADLATEPRWTRIDGTFGSDPQNVRRQVQAYVEGLQNGSDGLGSRSVATVTKHWVGYGAQENGYDSHYYYGRYATFPGSAFATHIVPYLGAFDADTAGIMPTYSILKDLVYKGTTVPQVGAGFNSYLLKDLLRGRYGFDGVIVSDWGITGDCPQQCRDNRPPSSFIGPWGVGMPWGTEDLTVVQRFALSINAGVDQIGGSDVPANVVAAVGQGLLSTARVNQAAHRVLTQKFQLGLFENPYVSPEAATRIAGNPDFQAVGDKAQAASLTLLTNRAGLLPAKRKKTTRVYAYGLDPVALRDRGLTPVTNPADADLTIVRLTDPRGGADLTGLDFTGAEPDYRALQAAADAGVPTVAVPKLNRPLILTDVVDRADAVLANYGVSDEVLLETIFGERAPGGRLPFELPSSTRAVEAQKADVPDDSMAPLFTRGYGLTYPRGRH</sequence>
<keyword evidence="6" id="KW-0326">Glycosidase</keyword>
<name>A0A919M9E9_9ACTN</name>
<evidence type="ECO:0000259" key="9">
    <source>
        <dbReference type="Pfam" id="PF01915"/>
    </source>
</evidence>
<evidence type="ECO:0000259" key="8">
    <source>
        <dbReference type="Pfam" id="PF00933"/>
    </source>
</evidence>
<dbReference type="SUPFAM" id="SSF51445">
    <property type="entry name" value="(Trans)glycosidases"/>
    <property type="match status" value="1"/>
</dbReference>
<dbReference type="EMBL" id="BOMH01000060">
    <property type="protein sequence ID" value="GID69383.1"/>
    <property type="molecule type" value="Genomic_DNA"/>
</dbReference>
<dbReference type="Gene3D" id="3.20.20.300">
    <property type="entry name" value="Glycoside hydrolase, family 3, N-terminal domain"/>
    <property type="match status" value="1"/>
</dbReference>
<dbReference type="GO" id="GO:0009251">
    <property type="term" value="P:glucan catabolic process"/>
    <property type="evidence" value="ECO:0007669"/>
    <property type="project" value="TreeGrafter"/>
</dbReference>
<comment type="catalytic activity">
    <reaction evidence="1">
        <text>Hydrolysis of terminal, non-reducing beta-D-glucosyl residues with release of beta-D-glucose.</text>
        <dbReference type="EC" id="3.2.1.21"/>
    </reaction>
</comment>
<dbReference type="InterPro" id="IPR051915">
    <property type="entry name" value="Cellulose_Degrad_GH3"/>
</dbReference>
<dbReference type="PANTHER" id="PTHR30620">
    <property type="entry name" value="PERIPLASMIC BETA-GLUCOSIDASE-RELATED"/>
    <property type="match status" value="1"/>
</dbReference>
<dbReference type="RefSeq" id="WP_203751698.1">
    <property type="nucleotide sequence ID" value="NZ_BAAAUC010000010.1"/>
</dbReference>
<evidence type="ECO:0000256" key="4">
    <source>
        <dbReference type="ARBA" id="ARBA00022729"/>
    </source>
</evidence>
<protein>
    <recommendedName>
        <fullName evidence="3">beta-glucosidase</fullName>
        <ecNumber evidence="3">3.2.1.21</ecNumber>
    </recommendedName>
</protein>
<feature type="domain" description="Glycoside hydrolase family 3 N-terminal" evidence="8">
    <location>
        <begin position="125"/>
        <end position="441"/>
    </location>
</feature>
<evidence type="ECO:0000256" key="5">
    <source>
        <dbReference type="ARBA" id="ARBA00022801"/>
    </source>
</evidence>
<comment type="similarity">
    <text evidence="2">Belongs to the glycosyl hydrolase 3 family.</text>
</comment>